<keyword evidence="2" id="KW-1185">Reference proteome</keyword>
<sequence length="92" mass="10162">MLTRLSVHDAVHELYNQMTDPASLAMLLKAERRLDRGEDENVTAARIVRSLEQGKIDRSLVIPDGPAIDSLRAAGNRAGHLQAVRADLDDLF</sequence>
<dbReference type="AlphaFoldDB" id="A0A0R1ZHG2"/>
<name>A0A0R1ZHG2_9LACO</name>
<dbReference type="RefSeq" id="WP_054677110.1">
    <property type="nucleotide sequence ID" value="NZ_AYYO01000055.1"/>
</dbReference>
<organism evidence="1 2">
    <name type="scientific">Lacticaseibacillus sharpeae JCM 1186 = DSM 20505</name>
    <dbReference type="NCBI Taxonomy" id="1291052"/>
    <lineage>
        <taxon>Bacteria</taxon>
        <taxon>Bacillati</taxon>
        <taxon>Bacillota</taxon>
        <taxon>Bacilli</taxon>
        <taxon>Lactobacillales</taxon>
        <taxon>Lactobacillaceae</taxon>
        <taxon>Lacticaseibacillus</taxon>
    </lineage>
</organism>
<protein>
    <submittedName>
        <fullName evidence="1">Uncharacterized protein</fullName>
    </submittedName>
</protein>
<reference evidence="1 2" key="1">
    <citation type="journal article" date="2015" name="Genome Announc.">
        <title>Expanding the biotechnology potential of lactobacilli through comparative genomics of 213 strains and associated genera.</title>
        <authorList>
            <person name="Sun Z."/>
            <person name="Harris H.M."/>
            <person name="McCann A."/>
            <person name="Guo C."/>
            <person name="Argimon S."/>
            <person name="Zhang W."/>
            <person name="Yang X."/>
            <person name="Jeffery I.B."/>
            <person name="Cooney J.C."/>
            <person name="Kagawa T.F."/>
            <person name="Liu W."/>
            <person name="Song Y."/>
            <person name="Salvetti E."/>
            <person name="Wrobel A."/>
            <person name="Rasinkangas P."/>
            <person name="Parkhill J."/>
            <person name="Rea M.C."/>
            <person name="O'Sullivan O."/>
            <person name="Ritari J."/>
            <person name="Douillard F.P."/>
            <person name="Paul Ross R."/>
            <person name="Yang R."/>
            <person name="Briner A.E."/>
            <person name="Felis G.E."/>
            <person name="de Vos W.M."/>
            <person name="Barrangou R."/>
            <person name="Klaenhammer T.R."/>
            <person name="Caufield P.W."/>
            <person name="Cui Y."/>
            <person name="Zhang H."/>
            <person name="O'Toole P.W."/>
        </authorList>
    </citation>
    <scope>NUCLEOTIDE SEQUENCE [LARGE SCALE GENOMIC DNA]</scope>
    <source>
        <strain evidence="1 2">DSM 20505</strain>
    </source>
</reference>
<evidence type="ECO:0000313" key="1">
    <source>
        <dbReference type="EMBL" id="KRM54432.1"/>
    </source>
</evidence>
<proteinExistence type="predicted"/>
<dbReference type="Proteomes" id="UP000051679">
    <property type="component" value="Unassembled WGS sequence"/>
</dbReference>
<evidence type="ECO:0000313" key="2">
    <source>
        <dbReference type="Proteomes" id="UP000051679"/>
    </source>
</evidence>
<gene>
    <name evidence="1" type="ORF">FC18_GL000236</name>
</gene>
<dbReference type="OrthoDB" id="9928126at2"/>
<dbReference type="EMBL" id="AYYO01000055">
    <property type="protein sequence ID" value="KRM54432.1"/>
    <property type="molecule type" value="Genomic_DNA"/>
</dbReference>
<dbReference type="PATRIC" id="fig|1291052.5.peg.245"/>
<comment type="caution">
    <text evidence="1">The sequence shown here is derived from an EMBL/GenBank/DDBJ whole genome shotgun (WGS) entry which is preliminary data.</text>
</comment>
<accession>A0A0R1ZHG2</accession>